<dbReference type="InterPro" id="IPR036388">
    <property type="entry name" value="WH-like_DNA-bd_sf"/>
</dbReference>
<dbReference type="InterPro" id="IPR016049">
    <property type="entry name" value="RNA_pol_Rpc34-like"/>
</dbReference>
<dbReference type="EMBL" id="KL198041">
    <property type="protein sequence ID" value="KDQ13864.1"/>
    <property type="molecule type" value="Genomic_DNA"/>
</dbReference>
<feature type="compositionally biased region" description="Basic residues" evidence="6">
    <location>
        <begin position="346"/>
        <end position="356"/>
    </location>
</feature>
<evidence type="ECO:0000313" key="8">
    <source>
        <dbReference type="Proteomes" id="UP000027195"/>
    </source>
</evidence>
<protein>
    <recommendedName>
        <fullName evidence="9">DNA-directed RNA polymerase III subunit RPC6</fullName>
    </recommendedName>
</protein>
<dbReference type="Proteomes" id="UP000027195">
    <property type="component" value="Unassembled WGS sequence"/>
</dbReference>
<dbReference type="GO" id="GO:0005654">
    <property type="term" value="C:nucleoplasm"/>
    <property type="evidence" value="ECO:0007669"/>
    <property type="project" value="UniProtKB-ARBA"/>
</dbReference>
<feature type="region of interest" description="Disordered" evidence="6">
    <location>
        <begin position="247"/>
        <end position="396"/>
    </location>
</feature>
<feature type="compositionally biased region" description="Basic residues" evidence="6">
    <location>
        <begin position="268"/>
        <end position="278"/>
    </location>
</feature>
<gene>
    <name evidence="7" type="ORF">BOTBODRAFT_45033</name>
</gene>
<dbReference type="AlphaFoldDB" id="A0A067MEB9"/>
<dbReference type="InParanoid" id="A0A067MEB9"/>
<name>A0A067MEB9_BOTB1</name>
<reference evidence="8" key="1">
    <citation type="journal article" date="2014" name="Proc. Natl. Acad. Sci. U.S.A.">
        <title>Extensive sampling of basidiomycete genomes demonstrates inadequacy of the white-rot/brown-rot paradigm for wood decay fungi.</title>
        <authorList>
            <person name="Riley R."/>
            <person name="Salamov A.A."/>
            <person name="Brown D.W."/>
            <person name="Nagy L.G."/>
            <person name="Floudas D."/>
            <person name="Held B.W."/>
            <person name="Levasseur A."/>
            <person name="Lombard V."/>
            <person name="Morin E."/>
            <person name="Otillar R."/>
            <person name="Lindquist E.A."/>
            <person name="Sun H."/>
            <person name="LaButti K.M."/>
            <person name="Schmutz J."/>
            <person name="Jabbour D."/>
            <person name="Luo H."/>
            <person name="Baker S.E."/>
            <person name="Pisabarro A.G."/>
            <person name="Walton J.D."/>
            <person name="Blanchette R.A."/>
            <person name="Henrissat B."/>
            <person name="Martin F."/>
            <person name="Cullen D."/>
            <person name="Hibbett D.S."/>
            <person name="Grigoriev I.V."/>
        </authorList>
    </citation>
    <scope>NUCLEOTIDE SEQUENCE [LARGE SCALE GENOMIC DNA]</scope>
    <source>
        <strain evidence="8">FD-172 SS1</strain>
    </source>
</reference>
<keyword evidence="5" id="KW-0539">Nucleus</keyword>
<organism evidence="7 8">
    <name type="scientific">Botryobasidium botryosum (strain FD-172 SS1)</name>
    <dbReference type="NCBI Taxonomy" id="930990"/>
    <lineage>
        <taxon>Eukaryota</taxon>
        <taxon>Fungi</taxon>
        <taxon>Dikarya</taxon>
        <taxon>Basidiomycota</taxon>
        <taxon>Agaricomycotina</taxon>
        <taxon>Agaricomycetes</taxon>
        <taxon>Cantharellales</taxon>
        <taxon>Botryobasidiaceae</taxon>
        <taxon>Botryobasidium</taxon>
    </lineage>
</organism>
<dbReference type="STRING" id="930990.A0A067MEB9"/>
<keyword evidence="8" id="KW-1185">Reference proteome</keyword>
<proteinExistence type="inferred from homology"/>
<evidence type="ECO:0000256" key="5">
    <source>
        <dbReference type="ARBA" id="ARBA00023242"/>
    </source>
</evidence>
<evidence type="ECO:0008006" key="9">
    <source>
        <dbReference type="Google" id="ProtNLM"/>
    </source>
</evidence>
<dbReference type="GO" id="GO:0005737">
    <property type="term" value="C:cytoplasm"/>
    <property type="evidence" value="ECO:0007669"/>
    <property type="project" value="UniProtKB-ARBA"/>
</dbReference>
<accession>A0A067MEB9</accession>
<feature type="compositionally biased region" description="Basic residues" evidence="6">
    <location>
        <begin position="375"/>
        <end position="388"/>
    </location>
</feature>
<dbReference type="Pfam" id="PF05158">
    <property type="entry name" value="RNA_pol_Rpc34"/>
    <property type="match status" value="1"/>
</dbReference>
<evidence type="ECO:0000256" key="6">
    <source>
        <dbReference type="SAM" id="MobiDB-lite"/>
    </source>
</evidence>
<dbReference type="FunFam" id="1.10.10.10:FF:000116">
    <property type="entry name" value="DNA-directed RNA polymerase III subunit RPC6"/>
    <property type="match status" value="1"/>
</dbReference>
<dbReference type="SUPFAM" id="SSF46785">
    <property type="entry name" value="Winged helix' DNA-binding domain"/>
    <property type="match status" value="1"/>
</dbReference>
<dbReference type="InterPro" id="IPR007832">
    <property type="entry name" value="RNA_pol_Rpc34"/>
</dbReference>
<comment type="subcellular location">
    <subcellularLocation>
        <location evidence="1">Nucleus</location>
    </subcellularLocation>
</comment>
<dbReference type="OrthoDB" id="613763at2759"/>
<dbReference type="HOGENOM" id="CLU_033661_3_0_1"/>
<sequence>MAALNALVNEVYKLCLDAPNSILTQQQIFQSVSVDAKVLVDALNLLLKKKLLKLLKNGNQNSYKAVRKAEAKVKGDMGNDEAMAYSHIEGAGNQGIWTKTLKARTGLHQTVLNRCLKTLEQKSLVKSIKSVQFPTRKLYMLSHLTPSTDVSGGPWYTDNELDTEFIRTVMASCLAFIKSRSFPKPTTKCAQPIYSASYTKKYPNVNEITEWLRRANITTTELNAKHVQMLLDVLVYDGEIEAIPSFGAPTVEKSDAETSEDDDDGKRKKEKKGKKGNKRAASDEDEDGVMESDSSNDGSSKRKKKRSRVEVSSDDDPDDHRASSSKRKKRKRDEEDSDDDSDDKHKSSKRHKKSRSRRSDNDSDDDSDGSDDRKGKKKSKSSKKKPFKREREDSPEVLLDLGASVVYRVVRQEKIGLGWSQAPCGRCPQFEFCHDKGPVNAAGCRYYSDWFEQPIGVEMEEAEQPPTP</sequence>
<evidence type="ECO:0000256" key="4">
    <source>
        <dbReference type="ARBA" id="ARBA00023163"/>
    </source>
</evidence>
<evidence type="ECO:0000313" key="7">
    <source>
        <dbReference type="EMBL" id="KDQ13864.1"/>
    </source>
</evidence>
<dbReference type="Gene3D" id="1.10.10.10">
    <property type="entry name" value="Winged helix-like DNA-binding domain superfamily/Winged helix DNA-binding domain"/>
    <property type="match status" value="1"/>
</dbReference>
<evidence type="ECO:0000256" key="2">
    <source>
        <dbReference type="ARBA" id="ARBA00011038"/>
    </source>
</evidence>
<keyword evidence="3" id="KW-0240">DNA-directed RNA polymerase</keyword>
<dbReference type="GO" id="GO:0005666">
    <property type="term" value="C:RNA polymerase III complex"/>
    <property type="evidence" value="ECO:0007669"/>
    <property type="project" value="InterPro"/>
</dbReference>
<dbReference type="PANTHER" id="PTHR12780">
    <property type="entry name" value="RNA POLYMERASE III DNA DIRECTED , 39KD SUBUNIT-RELATED"/>
    <property type="match status" value="1"/>
</dbReference>
<evidence type="ECO:0000256" key="1">
    <source>
        <dbReference type="ARBA" id="ARBA00004123"/>
    </source>
</evidence>
<dbReference type="GO" id="GO:0006383">
    <property type="term" value="P:transcription by RNA polymerase III"/>
    <property type="evidence" value="ECO:0007669"/>
    <property type="project" value="InterPro"/>
</dbReference>
<keyword evidence="4" id="KW-0804">Transcription</keyword>
<dbReference type="InterPro" id="IPR036390">
    <property type="entry name" value="WH_DNA-bd_sf"/>
</dbReference>
<comment type="similarity">
    <text evidence="2">Belongs to the eukaryotic RPC34/RPC39 RNA polymerase subunit family.</text>
</comment>
<evidence type="ECO:0000256" key="3">
    <source>
        <dbReference type="ARBA" id="ARBA00022478"/>
    </source>
</evidence>